<reference evidence="3" key="1">
    <citation type="submission" date="2020-05" db="EMBL/GenBank/DDBJ databases">
        <title>Phylogenomic resolution of chytrid fungi.</title>
        <authorList>
            <person name="Stajich J.E."/>
            <person name="Amses K."/>
            <person name="Simmons R."/>
            <person name="Seto K."/>
            <person name="Myers J."/>
            <person name="Bonds A."/>
            <person name="Quandt C.A."/>
            <person name="Barry K."/>
            <person name="Liu P."/>
            <person name="Grigoriev I."/>
            <person name="Longcore J.E."/>
            <person name="James T.Y."/>
        </authorList>
    </citation>
    <scope>NUCLEOTIDE SEQUENCE</scope>
    <source>
        <strain evidence="3">JEL0379</strain>
    </source>
</reference>
<proteinExistence type="predicted"/>
<comment type="caution">
    <text evidence="3">The sequence shown here is derived from an EMBL/GenBank/DDBJ whole genome shotgun (WGS) entry which is preliminary data.</text>
</comment>
<dbReference type="Proteomes" id="UP001212152">
    <property type="component" value="Unassembled WGS sequence"/>
</dbReference>
<organism evidence="3 4">
    <name type="scientific">Geranomyces variabilis</name>
    <dbReference type="NCBI Taxonomy" id="109894"/>
    <lineage>
        <taxon>Eukaryota</taxon>
        <taxon>Fungi</taxon>
        <taxon>Fungi incertae sedis</taxon>
        <taxon>Chytridiomycota</taxon>
        <taxon>Chytridiomycota incertae sedis</taxon>
        <taxon>Chytridiomycetes</taxon>
        <taxon>Spizellomycetales</taxon>
        <taxon>Powellomycetaceae</taxon>
        <taxon>Geranomyces</taxon>
    </lineage>
</organism>
<evidence type="ECO:0000313" key="4">
    <source>
        <dbReference type="Proteomes" id="UP001212152"/>
    </source>
</evidence>
<protein>
    <submittedName>
        <fullName evidence="3">Uncharacterized protein</fullName>
    </submittedName>
</protein>
<feature type="chain" id="PRO_5042057891" evidence="2">
    <location>
        <begin position="36"/>
        <end position="190"/>
    </location>
</feature>
<sequence length="190" mass="19348">MTTTTTTTTRRPCSFALCVLLAVLVFATVLTPALTAPIAAHTSTPGNPVFKHTGNGARKLTPTHTHSPTHTRTHTPTHTPTQTTATTAQSNAFLPTVSQIINIPPGPPGPILSLPGILGAIGLGKRQQEQAELPVPVAATGGNDQIPASQLLLNDVLPPPPPPPSESKASATLVASSKTGGDDSIAAFSG</sequence>
<feature type="region of interest" description="Disordered" evidence="1">
    <location>
        <begin position="40"/>
        <end position="85"/>
    </location>
</feature>
<evidence type="ECO:0000313" key="3">
    <source>
        <dbReference type="EMBL" id="KAJ3179381.1"/>
    </source>
</evidence>
<feature type="signal peptide" evidence="2">
    <location>
        <begin position="1"/>
        <end position="35"/>
    </location>
</feature>
<feature type="region of interest" description="Disordered" evidence="1">
    <location>
        <begin position="139"/>
        <end position="190"/>
    </location>
</feature>
<feature type="compositionally biased region" description="Polar residues" evidence="1">
    <location>
        <begin position="142"/>
        <end position="152"/>
    </location>
</feature>
<keyword evidence="2" id="KW-0732">Signal</keyword>
<feature type="compositionally biased region" description="Polar residues" evidence="1">
    <location>
        <begin position="167"/>
        <end position="179"/>
    </location>
</feature>
<name>A0AAD5TN27_9FUNG</name>
<evidence type="ECO:0000256" key="2">
    <source>
        <dbReference type="SAM" id="SignalP"/>
    </source>
</evidence>
<dbReference type="AlphaFoldDB" id="A0AAD5TN27"/>
<evidence type="ECO:0000256" key="1">
    <source>
        <dbReference type="SAM" id="MobiDB-lite"/>
    </source>
</evidence>
<keyword evidence="4" id="KW-1185">Reference proteome</keyword>
<feature type="compositionally biased region" description="Low complexity" evidence="1">
    <location>
        <begin position="76"/>
        <end position="85"/>
    </location>
</feature>
<accession>A0AAD5TN27</accession>
<gene>
    <name evidence="3" type="ORF">HDU87_002990</name>
</gene>
<dbReference type="EMBL" id="JADGJQ010000021">
    <property type="protein sequence ID" value="KAJ3179381.1"/>
    <property type="molecule type" value="Genomic_DNA"/>
</dbReference>